<sequence length="44" mass="4826">MIPGIFGYQCTSKVQLEPAGNSRTISPVPVFQQKVRPSLAHVSR</sequence>
<proteinExistence type="predicted"/>
<evidence type="ECO:0000313" key="1">
    <source>
        <dbReference type="EMBL" id="MBX31841.1"/>
    </source>
</evidence>
<dbReference type="EMBL" id="GGEC01051357">
    <property type="protein sequence ID" value="MBX31841.1"/>
    <property type="molecule type" value="Transcribed_RNA"/>
</dbReference>
<dbReference type="AlphaFoldDB" id="A0A2P2MNM6"/>
<accession>A0A2P2MNM6</accession>
<protein>
    <submittedName>
        <fullName evidence="1">Uncharacterized protein</fullName>
    </submittedName>
</protein>
<reference evidence="1" key="1">
    <citation type="submission" date="2018-02" db="EMBL/GenBank/DDBJ databases">
        <title>Rhizophora mucronata_Transcriptome.</title>
        <authorList>
            <person name="Meera S.P."/>
            <person name="Sreeshan A."/>
            <person name="Augustine A."/>
        </authorList>
    </citation>
    <scope>NUCLEOTIDE SEQUENCE</scope>
    <source>
        <tissue evidence="1">Leaf</tissue>
    </source>
</reference>
<organism evidence="1">
    <name type="scientific">Rhizophora mucronata</name>
    <name type="common">Asiatic mangrove</name>
    <dbReference type="NCBI Taxonomy" id="61149"/>
    <lineage>
        <taxon>Eukaryota</taxon>
        <taxon>Viridiplantae</taxon>
        <taxon>Streptophyta</taxon>
        <taxon>Embryophyta</taxon>
        <taxon>Tracheophyta</taxon>
        <taxon>Spermatophyta</taxon>
        <taxon>Magnoliopsida</taxon>
        <taxon>eudicotyledons</taxon>
        <taxon>Gunneridae</taxon>
        <taxon>Pentapetalae</taxon>
        <taxon>rosids</taxon>
        <taxon>fabids</taxon>
        <taxon>Malpighiales</taxon>
        <taxon>Rhizophoraceae</taxon>
        <taxon>Rhizophora</taxon>
    </lineage>
</organism>
<name>A0A2P2MNM6_RHIMU</name>